<evidence type="ECO:0000256" key="4">
    <source>
        <dbReference type="ARBA" id="ARBA00022692"/>
    </source>
</evidence>
<evidence type="ECO:0000259" key="8">
    <source>
        <dbReference type="PROSITE" id="PS50850"/>
    </source>
</evidence>
<feature type="transmembrane region" description="Helical" evidence="7">
    <location>
        <begin position="172"/>
        <end position="193"/>
    </location>
</feature>
<feature type="transmembrane region" description="Helical" evidence="7">
    <location>
        <begin position="49"/>
        <end position="72"/>
    </location>
</feature>
<feature type="transmembrane region" description="Helical" evidence="7">
    <location>
        <begin position="314"/>
        <end position="332"/>
    </location>
</feature>
<keyword evidence="6 7" id="KW-0472">Membrane</keyword>
<reference evidence="9 10" key="1">
    <citation type="submission" date="2024-03" db="EMBL/GenBank/DDBJ databases">
        <title>Mouse gut bacterial collection (mGBC) of GemPharmatech.</title>
        <authorList>
            <person name="He Y."/>
            <person name="Dong L."/>
            <person name="Wu D."/>
            <person name="Gao X."/>
            <person name="Lin Z."/>
        </authorList>
    </citation>
    <scope>NUCLEOTIDE SEQUENCE [LARGE SCALE GENOMIC DNA]</scope>
    <source>
        <strain evidence="9 10">61-15</strain>
    </source>
</reference>
<feature type="transmembrane region" description="Helical" evidence="7">
    <location>
        <begin position="79"/>
        <end position="99"/>
    </location>
</feature>
<dbReference type="InterPro" id="IPR036259">
    <property type="entry name" value="MFS_trans_sf"/>
</dbReference>
<feature type="transmembrane region" description="Helical" evidence="7">
    <location>
        <begin position="378"/>
        <end position="400"/>
    </location>
</feature>
<organism evidence="9 10">
    <name type="scientific">Lactococcus ileimucosae</name>
    <dbReference type="NCBI Taxonomy" id="2941329"/>
    <lineage>
        <taxon>Bacteria</taxon>
        <taxon>Bacillati</taxon>
        <taxon>Bacillota</taxon>
        <taxon>Bacilli</taxon>
        <taxon>Lactobacillales</taxon>
        <taxon>Streptococcaceae</taxon>
        <taxon>Lactococcus</taxon>
    </lineage>
</organism>
<dbReference type="InterPro" id="IPR004751">
    <property type="entry name" value="Drug_antiport"/>
</dbReference>
<sequence length="421" mass="46315">MNTNTAKPENWRKNFYLFLVGQLLTGVTSMIVQYATIWYLTLESGEESVLAIATLVGMLPMAILSPFVGPFIDRINKKILLISYDAIVALIALGLFIYGISNDVYPLWMVFITIGIRAVAQTAQMPTIQSIMPTIVPKHEITRVNGQFGMIESLVFILSPGIGAFMVAAFPIHWVILLDVLGFILGAGMLLLVKIPEVSTQGEKIAVLRDTKEGFDILRANKPVWKMTLISALFILLFMPAMSLYPLVTTKYFGGTIVHAGWVEVLYAAAMLVGSFAVGIFGKVKDRMPWIIMAYLVVGLTIGGSGFLPGNMNGFWFFLILNILAGIVGQIYHTMRMAIMQQSFEPEYLGRVMGIVSALMSFAGPVGLIFAAPVEDYIGVQNMLIIAGFGGILAAFLLYVTPSVRNYDKVLQKKLKNQSKK</sequence>
<feature type="transmembrane region" description="Helical" evidence="7">
    <location>
        <begin position="15"/>
        <end position="37"/>
    </location>
</feature>
<evidence type="ECO:0000256" key="5">
    <source>
        <dbReference type="ARBA" id="ARBA00022989"/>
    </source>
</evidence>
<dbReference type="SUPFAM" id="SSF103473">
    <property type="entry name" value="MFS general substrate transporter"/>
    <property type="match status" value="1"/>
</dbReference>
<evidence type="ECO:0000313" key="9">
    <source>
        <dbReference type="EMBL" id="MEY8444509.1"/>
    </source>
</evidence>
<comment type="subcellular location">
    <subcellularLocation>
        <location evidence="1">Cell membrane</location>
        <topology evidence="1">Multi-pass membrane protein</topology>
    </subcellularLocation>
</comment>
<dbReference type="Proteomes" id="UP001565283">
    <property type="component" value="Unassembled WGS sequence"/>
</dbReference>
<dbReference type="Gene3D" id="1.20.1250.20">
    <property type="entry name" value="MFS general substrate transporter like domains"/>
    <property type="match status" value="1"/>
</dbReference>
<keyword evidence="5 7" id="KW-1133">Transmembrane helix</keyword>
<evidence type="ECO:0000313" key="10">
    <source>
        <dbReference type="Proteomes" id="UP001565283"/>
    </source>
</evidence>
<protein>
    <submittedName>
        <fullName evidence="9">MFS transporter</fullName>
    </submittedName>
</protein>
<feature type="transmembrane region" description="Helical" evidence="7">
    <location>
        <begin position="352"/>
        <end position="372"/>
    </location>
</feature>
<evidence type="ECO:0000256" key="2">
    <source>
        <dbReference type="ARBA" id="ARBA00022448"/>
    </source>
</evidence>
<evidence type="ECO:0000256" key="7">
    <source>
        <dbReference type="SAM" id="Phobius"/>
    </source>
</evidence>
<dbReference type="PANTHER" id="PTHR23513:SF6">
    <property type="entry name" value="MAJOR FACILITATOR SUPERFAMILY ASSOCIATED DOMAIN-CONTAINING PROTEIN"/>
    <property type="match status" value="1"/>
</dbReference>
<dbReference type="PANTHER" id="PTHR23513">
    <property type="entry name" value="INTEGRAL MEMBRANE EFFLUX PROTEIN-RELATED"/>
    <property type="match status" value="1"/>
</dbReference>
<accession>A0ABV4D662</accession>
<feature type="transmembrane region" description="Helical" evidence="7">
    <location>
        <begin position="144"/>
        <end position="166"/>
    </location>
</feature>
<evidence type="ECO:0000256" key="1">
    <source>
        <dbReference type="ARBA" id="ARBA00004651"/>
    </source>
</evidence>
<keyword evidence="10" id="KW-1185">Reference proteome</keyword>
<name>A0ABV4D662_9LACT</name>
<feature type="transmembrane region" description="Helical" evidence="7">
    <location>
        <begin position="288"/>
        <end position="308"/>
    </location>
</feature>
<dbReference type="NCBIfam" id="TIGR00900">
    <property type="entry name" value="2A0121"/>
    <property type="match status" value="1"/>
</dbReference>
<dbReference type="InterPro" id="IPR011701">
    <property type="entry name" value="MFS"/>
</dbReference>
<keyword evidence="2" id="KW-0813">Transport</keyword>
<feature type="transmembrane region" description="Helical" evidence="7">
    <location>
        <begin position="105"/>
        <end position="123"/>
    </location>
</feature>
<dbReference type="EMBL" id="JBCLSH010000056">
    <property type="protein sequence ID" value="MEY8444509.1"/>
    <property type="molecule type" value="Genomic_DNA"/>
</dbReference>
<feature type="transmembrane region" description="Helical" evidence="7">
    <location>
        <begin position="227"/>
        <end position="248"/>
    </location>
</feature>
<feature type="transmembrane region" description="Helical" evidence="7">
    <location>
        <begin position="260"/>
        <end position="281"/>
    </location>
</feature>
<dbReference type="PROSITE" id="PS50850">
    <property type="entry name" value="MFS"/>
    <property type="match status" value="1"/>
</dbReference>
<comment type="caution">
    <text evidence="9">The sequence shown here is derived from an EMBL/GenBank/DDBJ whole genome shotgun (WGS) entry which is preliminary data.</text>
</comment>
<feature type="domain" description="Major facilitator superfamily (MFS) profile" evidence="8">
    <location>
        <begin position="14"/>
        <end position="405"/>
    </location>
</feature>
<keyword evidence="3" id="KW-1003">Cell membrane</keyword>
<keyword evidence="4 7" id="KW-0812">Transmembrane</keyword>
<proteinExistence type="predicted"/>
<evidence type="ECO:0000256" key="6">
    <source>
        <dbReference type="ARBA" id="ARBA00023136"/>
    </source>
</evidence>
<dbReference type="Pfam" id="PF07690">
    <property type="entry name" value="MFS_1"/>
    <property type="match status" value="1"/>
</dbReference>
<dbReference type="InterPro" id="IPR020846">
    <property type="entry name" value="MFS_dom"/>
</dbReference>
<gene>
    <name evidence="9" type="ORF">AALA52_09755</name>
</gene>
<dbReference type="CDD" id="cd06173">
    <property type="entry name" value="MFS_MefA_like"/>
    <property type="match status" value="1"/>
</dbReference>
<evidence type="ECO:0000256" key="3">
    <source>
        <dbReference type="ARBA" id="ARBA00022475"/>
    </source>
</evidence>
<dbReference type="RefSeq" id="WP_369948875.1">
    <property type="nucleotide sequence ID" value="NZ_JBCLSH010000056.1"/>
</dbReference>